<accession>A0A2U0UJR0</accession>
<organism evidence="1 2">
    <name type="scientific">Hallella colorans</name>
    <dbReference type="NCBI Taxonomy" id="1703337"/>
    <lineage>
        <taxon>Bacteria</taxon>
        <taxon>Pseudomonadati</taxon>
        <taxon>Bacteroidota</taxon>
        <taxon>Bacteroidia</taxon>
        <taxon>Bacteroidales</taxon>
        <taxon>Prevotellaceae</taxon>
        <taxon>Hallella</taxon>
    </lineage>
</organism>
<dbReference type="AlphaFoldDB" id="A0A2U0UJR0"/>
<keyword evidence="2" id="KW-1185">Reference proteome</keyword>
<evidence type="ECO:0000313" key="1">
    <source>
        <dbReference type="EMBL" id="PVX57902.1"/>
    </source>
</evidence>
<dbReference type="EMBL" id="QENY01000003">
    <property type="protein sequence ID" value="PVX57902.1"/>
    <property type="molecule type" value="Genomic_DNA"/>
</dbReference>
<protein>
    <submittedName>
        <fullName evidence="1">Uncharacterized protein</fullName>
    </submittedName>
</protein>
<name>A0A2U0UJR0_9BACT</name>
<gene>
    <name evidence="1" type="ORF">C7379_10325</name>
</gene>
<dbReference type="Proteomes" id="UP000245870">
    <property type="component" value="Unassembled WGS sequence"/>
</dbReference>
<reference evidence="1 2" key="1">
    <citation type="submission" date="2018-05" db="EMBL/GenBank/DDBJ databases">
        <title>Genomic Encyclopedia of Type Strains, Phase IV (KMG-IV): sequencing the most valuable type-strain genomes for metagenomic binning, comparative biology and taxonomic classification.</title>
        <authorList>
            <person name="Goeker M."/>
        </authorList>
    </citation>
    <scope>NUCLEOTIDE SEQUENCE [LARGE SCALE GENOMIC DNA]</scope>
    <source>
        <strain evidence="1 2">DSM 100333</strain>
    </source>
</reference>
<evidence type="ECO:0000313" key="2">
    <source>
        <dbReference type="Proteomes" id="UP000245870"/>
    </source>
</evidence>
<sequence>MRGATIARQNHRNDTLQRAARPLYFCACHLCSCLAHKEHGVYKNTNSQLSYAEMGICANLKTNL</sequence>
<proteinExistence type="predicted"/>
<comment type="caution">
    <text evidence="1">The sequence shown here is derived from an EMBL/GenBank/DDBJ whole genome shotgun (WGS) entry which is preliminary data.</text>
</comment>